<evidence type="ECO:0000259" key="7">
    <source>
        <dbReference type="PROSITE" id="PS50908"/>
    </source>
</evidence>
<dbReference type="STRING" id="451379.A0A0N5ASF4"/>
<feature type="domain" description="RWD" evidence="7">
    <location>
        <begin position="12"/>
        <end position="105"/>
    </location>
</feature>
<sequence>MSDDDDLDIQQEEVESIKAIYGDLVEQDSPSRITVKFDYDVRLVIDFPFDYPSSSPPTFEVGAPLLSSAQKQEISEKLQEIYLNNLGQQIIYQWINAVIEYLANSDLDKQTNQSTSSDQNDDEVCPSPLCPEVVAPPIASGEVLCDRKSVFQGHVAPIKSKDEAFAVLRALKENSKIARATHASYAYLVERMVNNKLVRESDCEDDGEDGAGSKLLDLLELMKAKNVIVIVTRWYGGIHLGPDRFRHIRNVAREVLLENGFSNR</sequence>
<dbReference type="GO" id="GO:0005737">
    <property type="term" value="C:cytoplasm"/>
    <property type="evidence" value="ECO:0007669"/>
    <property type="project" value="UniProtKB-SubCell"/>
</dbReference>
<evidence type="ECO:0000256" key="4">
    <source>
        <dbReference type="ARBA" id="ARBA00022491"/>
    </source>
</evidence>
<evidence type="ECO:0000313" key="8">
    <source>
        <dbReference type="Proteomes" id="UP000046393"/>
    </source>
</evidence>
<evidence type="ECO:0000256" key="1">
    <source>
        <dbReference type="ARBA" id="ARBA00004496"/>
    </source>
</evidence>
<reference evidence="9" key="1">
    <citation type="submission" date="2017-02" db="UniProtKB">
        <authorList>
            <consortium name="WormBaseParasite"/>
        </authorList>
    </citation>
    <scope>IDENTIFICATION</scope>
</reference>
<dbReference type="PANTHER" id="PTHR16301:SF25">
    <property type="entry name" value="PROTEIN IMPACT"/>
    <property type="match status" value="1"/>
</dbReference>
<comment type="subcellular location">
    <subcellularLocation>
        <location evidence="1">Cytoplasm</location>
    </subcellularLocation>
</comment>
<dbReference type="InterPro" id="IPR006575">
    <property type="entry name" value="RWD_dom"/>
</dbReference>
<dbReference type="Gene3D" id="3.10.110.10">
    <property type="entry name" value="Ubiquitin Conjugating Enzyme"/>
    <property type="match status" value="1"/>
</dbReference>
<dbReference type="Proteomes" id="UP000046393">
    <property type="component" value="Unplaced"/>
</dbReference>
<dbReference type="WBParaSite" id="SMUV_0000771401-mRNA-1">
    <property type="protein sequence ID" value="SMUV_0000771401-mRNA-1"/>
    <property type="gene ID" value="SMUV_0000771401"/>
</dbReference>
<proteinExistence type="inferred from homology"/>
<dbReference type="PANTHER" id="PTHR16301">
    <property type="entry name" value="IMPACT-RELATED"/>
    <property type="match status" value="1"/>
</dbReference>
<dbReference type="InterPro" id="IPR036956">
    <property type="entry name" value="Impact_N_sf"/>
</dbReference>
<name>A0A0N5ASF4_9BILA</name>
<dbReference type="GO" id="GO:0140469">
    <property type="term" value="P:GCN2-mediated signaling"/>
    <property type="evidence" value="ECO:0007669"/>
    <property type="project" value="TreeGrafter"/>
</dbReference>
<dbReference type="SUPFAM" id="SSF54495">
    <property type="entry name" value="UBC-like"/>
    <property type="match status" value="1"/>
</dbReference>
<evidence type="ECO:0000313" key="9">
    <source>
        <dbReference type="WBParaSite" id="SMUV_0000771401-mRNA-1"/>
    </source>
</evidence>
<dbReference type="InterPro" id="IPR016135">
    <property type="entry name" value="UBQ-conjugating_enzyme/RWD"/>
</dbReference>
<dbReference type="InterPro" id="IPR001498">
    <property type="entry name" value="Impact_N"/>
</dbReference>
<evidence type="ECO:0000256" key="6">
    <source>
        <dbReference type="ARBA" id="ARBA00023016"/>
    </source>
</evidence>
<keyword evidence="6" id="KW-0346">Stress response</keyword>
<organism evidence="8 9">
    <name type="scientific">Syphacia muris</name>
    <dbReference type="NCBI Taxonomy" id="451379"/>
    <lineage>
        <taxon>Eukaryota</taxon>
        <taxon>Metazoa</taxon>
        <taxon>Ecdysozoa</taxon>
        <taxon>Nematoda</taxon>
        <taxon>Chromadorea</taxon>
        <taxon>Rhabditida</taxon>
        <taxon>Spirurina</taxon>
        <taxon>Oxyuridomorpha</taxon>
        <taxon>Oxyuroidea</taxon>
        <taxon>Oxyuridae</taxon>
        <taxon>Syphacia</taxon>
    </lineage>
</organism>
<evidence type="ECO:0000256" key="5">
    <source>
        <dbReference type="ARBA" id="ARBA00022845"/>
    </source>
</evidence>
<dbReference type="GO" id="GO:0006446">
    <property type="term" value="P:regulation of translational initiation"/>
    <property type="evidence" value="ECO:0007669"/>
    <property type="project" value="TreeGrafter"/>
</dbReference>
<keyword evidence="3" id="KW-0963">Cytoplasm</keyword>
<accession>A0A0N5ASF4</accession>
<protein>
    <submittedName>
        <fullName evidence="9">RWD domain-containing protein</fullName>
    </submittedName>
</protein>
<keyword evidence="5" id="KW-0810">Translation regulation</keyword>
<dbReference type="AlphaFoldDB" id="A0A0N5ASF4"/>
<keyword evidence="8" id="KW-1185">Reference proteome</keyword>
<dbReference type="InterPro" id="IPR020568">
    <property type="entry name" value="Ribosomal_Su5_D2-typ_SF"/>
</dbReference>
<dbReference type="PROSITE" id="PS50908">
    <property type="entry name" value="RWD"/>
    <property type="match status" value="1"/>
</dbReference>
<dbReference type="Gene3D" id="3.30.230.30">
    <property type="entry name" value="Impact, N-terminal domain"/>
    <property type="match status" value="1"/>
</dbReference>
<dbReference type="SMART" id="SM00591">
    <property type="entry name" value="RWD"/>
    <property type="match status" value="1"/>
</dbReference>
<dbReference type="Pfam" id="PF01205">
    <property type="entry name" value="Impact_N"/>
    <property type="match status" value="1"/>
</dbReference>
<dbReference type="Pfam" id="PF05773">
    <property type="entry name" value="RWD"/>
    <property type="match status" value="1"/>
</dbReference>
<dbReference type="InterPro" id="IPR023582">
    <property type="entry name" value="Impact"/>
</dbReference>
<evidence type="ECO:0000256" key="2">
    <source>
        <dbReference type="ARBA" id="ARBA00007665"/>
    </source>
</evidence>
<comment type="similarity">
    <text evidence="2">Belongs to the IMPACT family.</text>
</comment>
<dbReference type="CDD" id="cd23821">
    <property type="entry name" value="RWD_IMPACT"/>
    <property type="match status" value="1"/>
</dbReference>
<keyword evidence="4" id="KW-0678">Repressor</keyword>
<dbReference type="SUPFAM" id="SSF54211">
    <property type="entry name" value="Ribosomal protein S5 domain 2-like"/>
    <property type="match status" value="1"/>
</dbReference>
<evidence type="ECO:0000256" key="3">
    <source>
        <dbReference type="ARBA" id="ARBA00022490"/>
    </source>
</evidence>